<protein>
    <submittedName>
        <fullName evidence="1">DUF72 domain-containing protein</fullName>
    </submittedName>
</protein>
<dbReference type="RefSeq" id="WP_122346433.1">
    <property type="nucleotide sequence ID" value="NZ_CP046441.1"/>
</dbReference>
<organism evidence="1 2">
    <name type="scientific">Pseudomonas coronafaciens pv. coronafaciens</name>
    <dbReference type="NCBI Taxonomy" id="235275"/>
    <lineage>
        <taxon>Bacteria</taxon>
        <taxon>Pseudomonadati</taxon>
        <taxon>Pseudomonadota</taxon>
        <taxon>Gammaproteobacteria</taxon>
        <taxon>Pseudomonadales</taxon>
        <taxon>Pseudomonadaceae</taxon>
        <taxon>Pseudomonas</taxon>
        <taxon>Pseudomonas coronafaciens</taxon>
    </lineage>
</organism>
<accession>A0AAE6QLB9</accession>
<dbReference type="GeneID" id="73735897"/>
<dbReference type="Proteomes" id="UP000423413">
    <property type="component" value="Chromosome"/>
</dbReference>
<sequence length="236" mass="26629">MRNGCAGWSLGREYWPEFPAEGTHLQRYSSRFDAVEINSSFYRPHRPQTYRHWAQSVPARFRFSVKIPKSITHEQRLQDCEVLLDVFLSQCCELGEKLGCLLIQLPPSLDYVPGVATRFFTALRSRYSGTLVIEPRHESWHQAEALMIEQRIARVAADPSPVSMGQLPGGWPGARYWRLHGSPTIYHSTYGADRLKPLARQMLTSAEAGVETWCIFDNTASGAAIGDALLLNAINH</sequence>
<evidence type="ECO:0000313" key="2">
    <source>
        <dbReference type="Proteomes" id="UP000423413"/>
    </source>
</evidence>
<dbReference type="PANTHER" id="PTHR30348">
    <property type="entry name" value="UNCHARACTERIZED PROTEIN YECE"/>
    <property type="match status" value="1"/>
</dbReference>
<dbReference type="AlphaFoldDB" id="A0AAE6QLB9"/>
<dbReference type="InterPro" id="IPR002763">
    <property type="entry name" value="DUF72"/>
</dbReference>
<dbReference type="Gene3D" id="3.20.20.410">
    <property type="entry name" value="Protein of unknown function UPF0759"/>
    <property type="match status" value="1"/>
</dbReference>
<gene>
    <name evidence="1" type="ORF">GMO17_11995</name>
</gene>
<reference evidence="1 2" key="1">
    <citation type="submission" date="2019-11" db="EMBL/GenBank/DDBJ databases">
        <title>Complete genome sequence of Pseudomonas syringae pv. coronafaciens isolate B19001 originated in imported oat cereal.</title>
        <authorList>
            <person name="Kim S.M."/>
            <person name="Lee B.C."/>
            <person name="Seo S.J."/>
            <person name="Lee J.E."/>
            <person name="Choi N.J."/>
            <person name="Park J.H."/>
        </authorList>
    </citation>
    <scope>NUCLEOTIDE SEQUENCE [LARGE SCALE GENOMIC DNA]</scope>
    <source>
        <strain evidence="1 2">B19001</strain>
    </source>
</reference>
<proteinExistence type="predicted"/>
<dbReference type="PANTHER" id="PTHR30348:SF14">
    <property type="entry name" value="BLR8050 PROTEIN"/>
    <property type="match status" value="1"/>
</dbReference>
<dbReference type="EMBL" id="CP046441">
    <property type="protein sequence ID" value="QGT84632.1"/>
    <property type="molecule type" value="Genomic_DNA"/>
</dbReference>
<dbReference type="InterPro" id="IPR036520">
    <property type="entry name" value="UPF0759_sf"/>
</dbReference>
<dbReference type="Pfam" id="PF01904">
    <property type="entry name" value="DUF72"/>
    <property type="match status" value="1"/>
</dbReference>
<evidence type="ECO:0000313" key="1">
    <source>
        <dbReference type="EMBL" id="QGT84632.1"/>
    </source>
</evidence>
<name>A0AAE6QLB9_9PSED</name>
<dbReference type="SUPFAM" id="SSF117396">
    <property type="entry name" value="TM1631-like"/>
    <property type="match status" value="1"/>
</dbReference>